<sequence>MCASVTAWAFTEGGFMRMQGVVLTDNIRGARRAGRFRDVRPPRNRHRLSAAQSLPGIARIADWTAHAEFATIVAPPFPTPAMKIAALSDIHGNLAALDAVLADIRRRGADVIVNLGDIVSGALHPAETADRLIALDLPTIKGNHERQLLSDDRESLRLSDRWARDTLRDAHLAWIAALPPRLMLDDDVLMVHGTPASDLVYFLETVTPDGCRAATPDEIAQRAGNETASLILCGHTHVPRAATLEDGRLIVNPGSVGLQAYADDHPHPHRIENGTPHARYAMVSRTAAGWHAEFHAVDYDWDAAAATAAARGRDDWTVALRTGRC</sequence>
<dbReference type="EMBL" id="ACFC01000006">
    <property type="protein sequence ID" value="EEE06361.1"/>
    <property type="molecule type" value="Genomic_DNA"/>
</dbReference>
<organism evidence="3 4">
    <name type="scientific">Burkholderia multivorans CGD2</name>
    <dbReference type="NCBI Taxonomy" id="513052"/>
    <lineage>
        <taxon>Bacteria</taxon>
        <taxon>Pseudomonadati</taxon>
        <taxon>Pseudomonadota</taxon>
        <taxon>Betaproteobacteria</taxon>
        <taxon>Burkholderiales</taxon>
        <taxon>Burkholderiaceae</taxon>
        <taxon>Burkholderia</taxon>
        <taxon>Burkholderia cepacia complex</taxon>
    </lineage>
</organism>
<name>B9BRE0_9BURK</name>
<dbReference type="Proteomes" id="UP000004535">
    <property type="component" value="Unassembled WGS sequence"/>
</dbReference>
<reference evidence="3 4" key="1">
    <citation type="journal article" date="2012" name="J. Bacteriol.">
        <title>Draft Genome Sequence Determination for Cystic Fibrosis and Chronic Granulomatous Disease Burkholderia multivorans Isolates.</title>
        <authorList>
            <person name="Varga J.J."/>
            <person name="Losada L."/>
            <person name="Zelazny A.M."/>
            <person name="Brinkac L."/>
            <person name="Harkins D."/>
            <person name="Radune D."/>
            <person name="Hostetler J."/>
            <person name="Sampaio E.P."/>
            <person name="Ronning C.M."/>
            <person name="Nierman W.C."/>
            <person name="Greenberg D.E."/>
            <person name="Holland S.M."/>
            <person name="Goldberg J.B."/>
        </authorList>
    </citation>
    <scope>NUCLEOTIDE SEQUENCE [LARGE SCALE GENOMIC DNA]</scope>
    <source>
        <strain evidence="3 4">CGD2</strain>
    </source>
</reference>
<dbReference type="GO" id="GO:0016791">
    <property type="term" value="F:phosphatase activity"/>
    <property type="evidence" value="ECO:0007669"/>
    <property type="project" value="TreeGrafter"/>
</dbReference>
<evidence type="ECO:0000256" key="1">
    <source>
        <dbReference type="ARBA" id="ARBA00008950"/>
    </source>
</evidence>
<dbReference type="Pfam" id="PF12850">
    <property type="entry name" value="Metallophos_2"/>
    <property type="match status" value="1"/>
</dbReference>
<dbReference type="Gene3D" id="3.60.21.10">
    <property type="match status" value="1"/>
</dbReference>
<comment type="similarity">
    <text evidence="1">Belongs to the metallophosphoesterase superfamily. YfcE family.</text>
</comment>
<evidence type="ECO:0000259" key="2">
    <source>
        <dbReference type="Pfam" id="PF12850"/>
    </source>
</evidence>
<feature type="domain" description="Calcineurin-like phosphoesterase" evidence="2">
    <location>
        <begin position="82"/>
        <end position="259"/>
    </location>
</feature>
<dbReference type="InterPro" id="IPR050126">
    <property type="entry name" value="Ap4A_hydrolase"/>
</dbReference>
<evidence type="ECO:0000313" key="4">
    <source>
        <dbReference type="Proteomes" id="UP000004535"/>
    </source>
</evidence>
<gene>
    <name evidence="3" type="ORF">BURMUCGD2_3957</name>
</gene>
<accession>B9BRE0</accession>
<comment type="caution">
    <text evidence="3">The sequence shown here is derived from an EMBL/GenBank/DDBJ whole genome shotgun (WGS) entry which is preliminary data.</text>
</comment>
<dbReference type="AlphaFoldDB" id="B9BRE0"/>
<dbReference type="GO" id="GO:0005737">
    <property type="term" value="C:cytoplasm"/>
    <property type="evidence" value="ECO:0007669"/>
    <property type="project" value="TreeGrafter"/>
</dbReference>
<dbReference type="InterPro" id="IPR029052">
    <property type="entry name" value="Metallo-depent_PP-like"/>
</dbReference>
<evidence type="ECO:0000313" key="3">
    <source>
        <dbReference type="EMBL" id="EEE06361.1"/>
    </source>
</evidence>
<dbReference type="PANTHER" id="PTHR42850:SF2">
    <property type="entry name" value="BLL5683 PROTEIN"/>
    <property type="match status" value="1"/>
</dbReference>
<dbReference type="InterPro" id="IPR024654">
    <property type="entry name" value="Calcineurin-like_PHP_lpxH"/>
</dbReference>
<dbReference type="PANTHER" id="PTHR42850">
    <property type="entry name" value="METALLOPHOSPHOESTERASE"/>
    <property type="match status" value="1"/>
</dbReference>
<proteinExistence type="inferred from homology"/>
<protein>
    <submittedName>
        <fullName evidence="3">Metallophosphoesterase</fullName>
    </submittedName>
</protein>
<dbReference type="SUPFAM" id="SSF56300">
    <property type="entry name" value="Metallo-dependent phosphatases"/>
    <property type="match status" value="1"/>
</dbReference>